<dbReference type="PANTHER" id="PTHR19848:SF8">
    <property type="entry name" value="F-BOX AND WD REPEAT DOMAIN CONTAINING 7"/>
    <property type="match status" value="1"/>
</dbReference>
<dbReference type="InterPro" id="IPR011047">
    <property type="entry name" value="Quinoprotein_ADH-like_sf"/>
</dbReference>
<evidence type="ECO:0000256" key="1">
    <source>
        <dbReference type="ARBA" id="ARBA00022574"/>
    </source>
</evidence>
<dbReference type="AlphaFoldDB" id="A0A6A7Y2N0"/>
<evidence type="ECO:0000313" key="4">
    <source>
        <dbReference type="Proteomes" id="UP000332515"/>
    </source>
</evidence>
<gene>
    <name evidence="3" type="ORF">F0357_11965</name>
</gene>
<sequence>MPDLVQDALEGFVVTAAFAGNTPVFALGDGTVRFGSGAAQRAVSVHKGAILVARPDGAGAILTAGDDGRVCRVTPDGAVTEIAARPRKWIDRLAVGPGGAIAFASGRTAWVRFPDGKEKTFEHARAIGGVAFAPKGMRLAASRYDGVTLWWPSAEGAPQDLVWKGMHLDVTFSPDGRYVVTTMQENALHGWRLADGKHMRMTGYPSKVRMVSWSAKGRYLATAGAQAAVVWPFHFKDGPMGRAPLELGFRSGLVTAVACHPTDEVAVIGYSDGAVLASRFADDARVSLREPDGAAISALSWDASGARIAFGTETGPAGVIDISE</sequence>
<accession>A0A6A7Y2N0</accession>
<name>A0A6A7Y2N0_9HYPH</name>
<dbReference type="PANTHER" id="PTHR19848">
    <property type="entry name" value="WD40 REPEAT PROTEIN"/>
    <property type="match status" value="1"/>
</dbReference>
<proteinExistence type="predicted"/>
<protein>
    <submittedName>
        <fullName evidence="3">WD40 repeat domain-containing protein</fullName>
    </submittedName>
</protein>
<keyword evidence="4" id="KW-1185">Reference proteome</keyword>
<dbReference type="InterPro" id="IPR015943">
    <property type="entry name" value="WD40/YVTN_repeat-like_dom_sf"/>
</dbReference>
<dbReference type="EMBL" id="VWNA01000001">
    <property type="protein sequence ID" value="MQT13344.1"/>
    <property type="molecule type" value="Genomic_DNA"/>
</dbReference>
<organism evidence="3 4">
    <name type="scientific">Segnochrobactrum spirostomi</name>
    <dbReference type="NCBI Taxonomy" id="2608987"/>
    <lineage>
        <taxon>Bacteria</taxon>
        <taxon>Pseudomonadati</taxon>
        <taxon>Pseudomonadota</taxon>
        <taxon>Alphaproteobacteria</taxon>
        <taxon>Hyphomicrobiales</taxon>
        <taxon>Segnochrobactraceae</taxon>
        <taxon>Segnochrobactrum</taxon>
    </lineage>
</organism>
<keyword evidence="2" id="KW-0677">Repeat</keyword>
<keyword evidence="1" id="KW-0853">WD repeat</keyword>
<dbReference type="SUPFAM" id="SSF50998">
    <property type="entry name" value="Quinoprotein alcohol dehydrogenase-like"/>
    <property type="match status" value="1"/>
</dbReference>
<comment type="caution">
    <text evidence="3">The sequence shown here is derived from an EMBL/GenBank/DDBJ whole genome shotgun (WGS) entry which is preliminary data.</text>
</comment>
<dbReference type="Proteomes" id="UP000332515">
    <property type="component" value="Unassembled WGS sequence"/>
</dbReference>
<evidence type="ECO:0000256" key="2">
    <source>
        <dbReference type="ARBA" id="ARBA00022737"/>
    </source>
</evidence>
<evidence type="ECO:0000313" key="3">
    <source>
        <dbReference type="EMBL" id="MQT13344.1"/>
    </source>
</evidence>
<dbReference type="RefSeq" id="WP_312861556.1">
    <property type="nucleotide sequence ID" value="NZ_VWNA01000001.1"/>
</dbReference>
<dbReference type="Gene3D" id="2.130.10.10">
    <property type="entry name" value="YVTN repeat-like/Quinoprotein amine dehydrogenase"/>
    <property type="match status" value="2"/>
</dbReference>
<reference evidence="3 4" key="1">
    <citation type="submission" date="2019-09" db="EMBL/GenBank/DDBJ databases">
        <title>Segnochrobactrum spirostomi gen. nov., sp. nov., isolated from the ciliate Spirostomum cf. yagiui and description of a novel family, Segnochrobactraceae fam. nov. within the order Rhizobiales of the class Alphaproteobacteria.</title>
        <authorList>
            <person name="Akter S."/>
            <person name="Shazib S.U.A."/>
            <person name="Shin M.K."/>
        </authorList>
    </citation>
    <scope>NUCLEOTIDE SEQUENCE [LARGE SCALE GENOMIC DNA]</scope>
    <source>
        <strain evidence="3 4">Sp-1</strain>
    </source>
</reference>